<name>A0ABS6A2V7_9PROT</name>
<keyword evidence="4" id="KW-1185">Reference proteome</keyword>
<accession>A0ABS6A2V7</accession>
<keyword evidence="1" id="KW-0812">Transmembrane</keyword>
<dbReference type="InterPro" id="IPR012867">
    <property type="entry name" value="DUF1648"/>
</dbReference>
<feature type="transmembrane region" description="Helical" evidence="1">
    <location>
        <begin position="85"/>
        <end position="105"/>
    </location>
</feature>
<evidence type="ECO:0000313" key="3">
    <source>
        <dbReference type="EMBL" id="MBU2761269.1"/>
    </source>
</evidence>
<organism evidence="3 4">
    <name type="scientific">Acidithiobacillus sulfurivorans</name>
    <dbReference type="NCBI Taxonomy" id="1958756"/>
    <lineage>
        <taxon>Bacteria</taxon>
        <taxon>Pseudomonadati</taxon>
        <taxon>Pseudomonadota</taxon>
        <taxon>Acidithiobacillia</taxon>
        <taxon>Acidithiobacillales</taxon>
        <taxon>Acidithiobacillaceae</taxon>
        <taxon>Acidithiobacillus</taxon>
    </lineage>
</organism>
<feature type="transmembrane region" description="Helical" evidence="1">
    <location>
        <begin position="186"/>
        <end position="207"/>
    </location>
</feature>
<evidence type="ECO:0000259" key="2">
    <source>
        <dbReference type="Pfam" id="PF07853"/>
    </source>
</evidence>
<dbReference type="Proteomes" id="UP000755654">
    <property type="component" value="Unassembled WGS sequence"/>
</dbReference>
<proteinExistence type="predicted"/>
<evidence type="ECO:0000313" key="4">
    <source>
        <dbReference type="Proteomes" id="UP000755654"/>
    </source>
</evidence>
<dbReference type="PIRSF" id="PIRSF038959">
    <property type="entry name" value="SdpI"/>
    <property type="match status" value="1"/>
</dbReference>
<keyword evidence="1" id="KW-1133">Transmembrane helix</keyword>
<feature type="transmembrane region" description="Helical" evidence="1">
    <location>
        <begin position="53"/>
        <end position="73"/>
    </location>
</feature>
<dbReference type="PANTHER" id="PTHR37810:SF5">
    <property type="entry name" value="IMMUNITY PROTEIN SDPI"/>
    <property type="match status" value="1"/>
</dbReference>
<feature type="transmembrane region" description="Helical" evidence="1">
    <location>
        <begin position="7"/>
        <end position="28"/>
    </location>
</feature>
<comment type="caution">
    <text evidence="3">The sequence shown here is derived from an EMBL/GenBank/DDBJ whole genome shotgun (WGS) entry which is preliminary data.</text>
</comment>
<dbReference type="EMBL" id="JAAOMP010000153">
    <property type="protein sequence ID" value="MBU2761269.1"/>
    <property type="molecule type" value="Genomic_DNA"/>
</dbReference>
<feature type="domain" description="DUF1648" evidence="2">
    <location>
        <begin position="12"/>
        <end position="57"/>
    </location>
</feature>
<evidence type="ECO:0000256" key="1">
    <source>
        <dbReference type="SAM" id="Phobius"/>
    </source>
</evidence>
<dbReference type="InterPro" id="IPR026272">
    <property type="entry name" value="SdpI"/>
</dbReference>
<keyword evidence="1" id="KW-0472">Membrane</keyword>
<feature type="transmembrane region" description="Helical" evidence="1">
    <location>
        <begin position="163"/>
        <end position="180"/>
    </location>
</feature>
<sequence>MKFPSLSFANVIFVVASWGLVFIFYNHLPNPVPIHWNSSDHINGAMDKPWGALWVPLTVTVLWVFLYLLPIISPRGFRMDSFIKTWRIIITMILGCTFLVETIALLKASGFPVNLAQVIPIIIGVLFIWLSNFMGKLRKNFFVGIRTPWTLSNDTAWFKTHRLGAWFLAMSGLTFIGEGVRVLPLWVPQIVLAIFIIILIGYSYLVAKKNEAEPPEMIP</sequence>
<dbReference type="PANTHER" id="PTHR37810">
    <property type="entry name" value="IMMUNITY PROTEIN SDPI"/>
    <property type="match status" value="1"/>
</dbReference>
<dbReference type="Pfam" id="PF07853">
    <property type="entry name" value="DUF1648"/>
    <property type="match status" value="1"/>
</dbReference>
<dbReference type="InterPro" id="IPR025962">
    <property type="entry name" value="SdpI/YhfL"/>
</dbReference>
<dbReference type="Pfam" id="PF13630">
    <property type="entry name" value="SdpI"/>
    <property type="match status" value="1"/>
</dbReference>
<protein>
    <submittedName>
        <fullName evidence="3">DUF1648 domain-containing protein</fullName>
    </submittedName>
</protein>
<dbReference type="RefSeq" id="WP_215884790.1">
    <property type="nucleotide sequence ID" value="NZ_JAAOMP010000153.1"/>
</dbReference>
<feature type="transmembrane region" description="Helical" evidence="1">
    <location>
        <begin position="111"/>
        <end position="130"/>
    </location>
</feature>
<gene>
    <name evidence="3" type="ORF">HAP95_14125</name>
</gene>
<reference evidence="3 4" key="1">
    <citation type="journal article" date="2021" name="ISME J.">
        <title>Genomic evolution of the class Acidithiobacillia: deep-branching Proteobacteria living in extreme acidic conditions.</title>
        <authorList>
            <person name="Moya-Beltran A."/>
            <person name="Beard S."/>
            <person name="Rojas-Villalobos C."/>
            <person name="Issotta F."/>
            <person name="Gallardo Y."/>
            <person name="Ulloa R."/>
            <person name="Giaveno A."/>
            <person name="Degli Esposti M."/>
            <person name="Johnson D.B."/>
            <person name="Quatrini R."/>
        </authorList>
    </citation>
    <scope>NUCLEOTIDE SEQUENCE [LARGE SCALE GENOMIC DNA]</scope>
    <source>
        <strain evidence="3 4">RW2</strain>
    </source>
</reference>